<evidence type="ECO:0000313" key="1">
    <source>
        <dbReference type="EMBL" id="BBU24459.1"/>
    </source>
</evidence>
<dbReference type="Proteomes" id="UP000464624">
    <property type="component" value="Chromosome"/>
</dbReference>
<dbReference type="GO" id="GO:0004497">
    <property type="term" value="F:monooxygenase activity"/>
    <property type="evidence" value="ECO:0007669"/>
    <property type="project" value="UniProtKB-KW"/>
</dbReference>
<dbReference type="InterPro" id="IPR051209">
    <property type="entry name" value="FAD-bind_Monooxygenase_sf"/>
</dbReference>
<dbReference type="KEGG" id="mxe:MYXE_42490"/>
<organism evidence="1 2">
    <name type="scientific">Mycobacterium xenopi</name>
    <dbReference type="NCBI Taxonomy" id="1789"/>
    <lineage>
        <taxon>Bacteria</taxon>
        <taxon>Bacillati</taxon>
        <taxon>Actinomycetota</taxon>
        <taxon>Actinomycetes</taxon>
        <taxon>Mycobacteriales</taxon>
        <taxon>Mycobacteriaceae</taxon>
        <taxon>Mycobacterium</taxon>
    </lineage>
</organism>
<reference evidence="1 2" key="1">
    <citation type="submission" date="2019-12" db="EMBL/GenBank/DDBJ databases">
        <title>Complete genome sequence of Mycolicibacterium xenopi str. JCM15661T.</title>
        <authorList>
            <person name="Yoshida M."/>
            <person name="Fukano H."/>
            <person name="Asakura T."/>
            <person name="Hoshino Y."/>
        </authorList>
    </citation>
    <scope>NUCLEOTIDE SEQUENCE [LARGE SCALE GENOMIC DNA]</scope>
    <source>
        <strain evidence="1 2">JCM 15661T</strain>
    </source>
</reference>
<keyword evidence="1" id="KW-0503">Monooxygenase</keyword>
<protein>
    <submittedName>
        <fullName evidence="1">Monooxygenase</fullName>
    </submittedName>
</protein>
<dbReference type="Gene3D" id="3.50.50.60">
    <property type="entry name" value="FAD/NAD(P)-binding domain"/>
    <property type="match status" value="2"/>
</dbReference>
<dbReference type="PANTHER" id="PTHR42877">
    <property type="entry name" value="L-ORNITHINE N(5)-MONOOXYGENASE-RELATED"/>
    <property type="match status" value="1"/>
</dbReference>
<dbReference type="Pfam" id="PF13738">
    <property type="entry name" value="Pyr_redox_3"/>
    <property type="match status" value="1"/>
</dbReference>
<evidence type="ECO:0000313" key="2">
    <source>
        <dbReference type="Proteomes" id="UP000464624"/>
    </source>
</evidence>
<proteinExistence type="predicted"/>
<dbReference type="EMBL" id="AP022314">
    <property type="protein sequence ID" value="BBU24459.1"/>
    <property type="molecule type" value="Genomic_DNA"/>
</dbReference>
<sequence length="480" mass="53653">MSGICMAAKLKLVGISNFRVLEKATDIGGTWRDNRYPGLHCDVPSAFYQYSFHHNPNWSRWLSPGKEIYNYFSAVVQHYGLREHIELGVEVTRAEFVNGVWRVHDSVGAVREADFLIAATGVLHHPLRPEIPGLDDFAGAMFHSARWDDAVCLTGKRVAVVGTGSTGAQIVTALAGRVAHLDLFQRTAQWVLPLPNWPTDPVTRFLRAKVPGWMTAEYALIKSAFSLFAKALIAPGWQRWLVGTLCRMHLRTVRNLELRRKLTPVYQPGCKRLVMSGGFYRAVQRRNIDVVTTPIDHVEARGIVTTDGQLHEVDVLVLATGFDAHAYLRPMELIGPEGRTLSECWQNGPHAYRTIGLPGFPNFFMLMGPHSPIGNFSLVAIAETQSDYILRWIRAWQQRQFTLAAPTAESTANYNAALRAALPGTVWASGCSSWYLGQDGTPEVWPWTPKHHARMLSDLHSEEFCFDDDLVGAAVPGRRM</sequence>
<dbReference type="PANTHER" id="PTHR42877:SF4">
    <property type="entry name" value="FAD_NAD(P)-BINDING DOMAIN-CONTAINING PROTEIN-RELATED"/>
    <property type="match status" value="1"/>
</dbReference>
<name>A0AAD1M2S0_MYCXE</name>
<dbReference type="InterPro" id="IPR036188">
    <property type="entry name" value="FAD/NAD-bd_sf"/>
</dbReference>
<keyword evidence="1" id="KW-0560">Oxidoreductase</keyword>
<gene>
    <name evidence="1" type="ORF">MYXE_42490</name>
</gene>
<dbReference type="SUPFAM" id="SSF51905">
    <property type="entry name" value="FAD/NAD(P)-binding domain"/>
    <property type="match status" value="1"/>
</dbReference>
<dbReference type="AlphaFoldDB" id="A0AAD1M2S0"/>
<accession>A0AAD1M2S0</accession>